<accession>A0A9N9AXR4</accession>
<sequence>MTKKKKSPTAPKEDVQTINVGTSSKGKEKSEEKASTFPREPSTAIADQTYQTQDHRNLQEIVENAVNKAMKEKPFEVISISKLSDTKMNKIEKTMGFESIRLSVGDFPDSSTIECDGFNWDMDKDEDKQMLNVKNWFKNVLNLGEYYSVEDVHKSTKKEVTLDKARTILRGGFDICIGPSLTGCVYVETKKPLQELKLEESQAKGELLIANADVALDVLVVLTDCNEKWTIFFITKVENPVEQYFIVTAVIDDRGKALSLIKRFVLEQGNKLDGIIGTNKRESLEENINIEGPLSKKAKFREDVTFCDERMLDMIPDMTEDELFRMKMRWELKMLEKSVRMDEKPIIQQYMSAFSDDYKNHEPSGLMSMYA</sequence>
<evidence type="ECO:0000313" key="2">
    <source>
        <dbReference type="EMBL" id="CAG8547314.1"/>
    </source>
</evidence>
<keyword evidence="3" id="KW-1185">Reference proteome</keyword>
<dbReference type="Proteomes" id="UP000789508">
    <property type="component" value="Unassembled WGS sequence"/>
</dbReference>
<comment type="caution">
    <text evidence="2">The sequence shown here is derived from an EMBL/GenBank/DDBJ whole genome shotgun (WGS) entry which is preliminary data.</text>
</comment>
<feature type="region of interest" description="Disordered" evidence="1">
    <location>
        <begin position="1"/>
        <end position="54"/>
    </location>
</feature>
<evidence type="ECO:0000313" key="3">
    <source>
        <dbReference type="Proteomes" id="UP000789508"/>
    </source>
</evidence>
<evidence type="ECO:0000256" key="1">
    <source>
        <dbReference type="SAM" id="MobiDB-lite"/>
    </source>
</evidence>
<reference evidence="2" key="1">
    <citation type="submission" date="2021-06" db="EMBL/GenBank/DDBJ databases">
        <authorList>
            <person name="Kallberg Y."/>
            <person name="Tangrot J."/>
            <person name="Rosling A."/>
        </authorList>
    </citation>
    <scope>NUCLEOTIDE SEQUENCE</scope>
    <source>
        <strain evidence="2">FL130A</strain>
    </source>
</reference>
<dbReference type="EMBL" id="CAJVPS010001682">
    <property type="protein sequence ID" value="CAG8547314.1"/>
    <property type="molecule type" value="Genomic_DNA"/>
</dbReference>
<organism evidence="2 3">
    <name type="scientific">Ambispora leptoticha</name>
    <dbReference type="NCBI Taxonomy" id="144679"/>
    <lineage>
        <taxon>Eukaryota</taxon>
        <taxon>Fungi</taxon>
        <taxon>Fungi incertae sedis</taxon>
        <taxon>Mucoromycota</taxon>
        <taxon>Glomeromycotina</taxon>
        <taxon>Glomeromycetes</taxon>
        <taxon>Archaeosporales</taxon>
        <taxon>Ambisporaceae</taxon>
        <taxon>Ambispora</taxon>
    </lineage>
</organism>
<gene>
    <name evidence="2" type="ORF">ALEPTO_LOCUS5703</name>
</gene>
<feature type="compositionally biased region" description="Basic and acidic residues" evidence="1">
    <location>
        <begin position="25"/>
        <end position="34"/>
    </location>
</feature>
<proteinExistence type="predicted"/>
<dbReference type="OrthoDB" id="2437677at2759"/>
<dbReference type="AlphaFoldDB" id="A0A9N9AXR4"/>
<protein>
    <submittedName>
        <fullName evidence="2">8529_t:CDS:1</fullName>
    </submittedName>
</protein>
<name>A0A9N9AXR4_9GLOM</name>